<sequence>TIEKDQSWFWTAEWQEGEEEAQKDIEQGNVKTFNTAKELFEDLDNDED</sequence>
<protein>
    <recommendedName>
        <fullName evidence="3">AbrB/MazE/SpoVT family DNA-binding domain-containing protein</fullName>
    </recommendedName>
</protein>
<reference evidence="1 2" key="1">
    <citation type="submission" date="2023-07" db="EMBL/GenBank/DDBJ databases">
        <title>Genomic Encyclopedia of Type Strains, Phase IV (KMG-IV): sequencing the most valuable type-strain genomes for metagenomic binning, comparative biology and taxonomic classification.</title>
        <authorList>
            <person name="Goeker M."/>
        </authorList>
    </citation>
    <scope>NUCLEOTIDE SEQUENCE [LARGE SCALE GENOMIC DNA]</scope>
    <source>
        <strain evidence="1 2">DSM 16460</strain>
    </source>
</reference>
<evidence type="ECO:0000313" key="1">
    <source>
        <dbReference type="EMBL" id="MDQ0160880.1"/>
    </source>
</evidence>
<proteinExistence type="predicted"/>
<evidence type="ECO:0000313" key="2">
    <source>
        <dbReference type="Proteomes" id="UP001224359"/>
    </source>
</evidence>
<evidence type="ECO:0008006" key="3">
    <source>
        <dbReference type="Google" id="ProtNLM"/>
    </source>
</evidence>
<accession>A0ABT9VJ58</accession>
<feature type="non-terminal residue" evidence="1">
    <location>
        <position position="1"/>
    </location>
</feature>
<name>A0ABT9VJ58_9BACI</name>
<dbReference type="EMBL" id="JAUSTQ010000021">
    <property type="protein sequence ID" value="MDQ0160880.1"/>
    <property type="molecule type" value="Genomic_DNA"/>
</dbReference>
<dbReference type="Proteomes" id="UP001224359">
    <property type="component" value="Unassembled WGS sequence"/>
</dbReference>
<organism evidence="1 2">
    <name type="scientific">Alkalibacillus salilacus</name>
    <dbReference type="NCBI Taxonomy" id="284582"/>
    <lineage>
        <taxon>Bacteria</taxon>
        <taxon>Bacillati</taxon>
        <taxon>Bacillota</taxon>
        <taxon>Bacilli</taxon>
        <taxon>Bacillales</taxon>
        <taxon>Bacillaceae</taxon>
        <taxon>Alkalibacillus</taxon>
    </lineage>
</organism>
<keyword evidence="2" id="KW-1185">Reference proteome</keyword>
<gene>
    <name evidence="1" type="ORF">J2S77_002887</name>
</gene>
<comment type="caution">
    <text evidence="1">The sequence shown here is derived from an EMBL/GenBank/DDBJ whole genome shotgun (WGS) entry which is preliminary data.</text>
</comment>